<proteinExistence type="predicted"/>
<accession>A0A3L6DCM6</accession>
<organism evidence="2 3">
    <name type="scientific">Zea mays</name>
    <name type="common">Maize</name>
    <dbReference type="NCBI Taxonomy" id="4577"/>
    <lineage>
        <taxon>Eukaryota</taxon>
        <taxon>Viridiplantae</taxon>
        <taxon>Streptophyta</taxon>
        <taxon>Embryophyta</taxon>
        <taxon>Tracheophyta</taxon>
        <taxon>Spermatophyta</taxon>
        <taxon>Magnoliopsida</taxon>
        <taxon>Liliopsida</taxon>
        <taxon>Poales</taxon>
        <taxon>Poaceae</taxon>
        <taxon>PACMAD clade</taxon>
        <taxon>Panicoideae</taxon>
        <taxon>Andropogonodae</taxon>
        <taxon>Andropogoneae</taxon>
        <taxon>Tripsacinae</taxon>
        <taxon>Zea</taxon>
    </lineage>
</organism>
<dbReference type="AlphaFoldDB" id="A0A3L6DCM6"/>
<protein>
    <submittedName>
        <fullName evidence="2">Uncharacterized protein</fullName>
    </submittedName>
</protein>
<gene>
    <name evidence="2" type="ORF">Zm00014a_039898</name>
</gene>
<reference evidence="2 3" key="1">
    <citation type="journal article" date="2018" name="Nat. Genet.">
        <title>Extensive intraspecific gene order and gene structural variations between Mo17 and other maize genomes.</title>
        <authorList>
            <person name="Sun S."/>
            <person name="Zhou Y."/>
            <person name="Chen J."/>
            <person name="Shi J."/>
            <person name="Zhao H."/>
            <person name="Zhao H."/>
            <person name="Song W."/>
            <person name="Zhang M."/>
            <person name="Cui Y."/>
            <person name="Dong X."/>
            <person name="Liu H."/>
            <person name="Ma X."/>
            <person name="Jiao Y."/>
            <person name="Wang B."/>
            <person name="Wei X."/>
            <person name="Stein J.C."/>
            <person name="Glaubitz J.C."/>
            <person name="Lu F."/>
            <person name="Yu G."/>
            <person name="Liang C."/>
            <person name="Fengler K."/>
            <person name="Li B."/>
            <person name="Rafalski A."/>
            <person name="Schnable P.S."/>
            <person name="Ware D.H."/>
            <person name="Buckler E.S."/>
            <person name="Lai J."/>
        </authorList>
    </citation>
    <scope>NUCLEOTIDE SEQUENCE [LARGE SCALE GENOMIC DNA]</scope>
    <source>
        <strain evidence="3">cv. Missouri 17</strain>
        <tissue evidence="2">Seedling</tissue>
    </source>
</reference>
<dbReference type="Proteomes" id="UP000251960">
    <property type="component" value="Chromosome 9"/>
</dbReference>
<feature type="region of interest" description="Disordered" evidence="1">
    <location>
        <begin position="1"/>
        <end position="32"/>
    </location>
</feature>
<sequence length="32" mass="3718">MFPYFSINTETVESNAENGTDRDEILPVRFQP</sequence>
<name>A0A3L6DCM6_MAIZE</name>
<evidence type="ECO:0000313" key="3">
    <source>
        <dbReference type="Proteomes" id="UP000251960"/>
    </source>
</evidence>
<feature type="compositionally biased region" description="Polar residues" evidence="1">
    <location>
        <begin position="1"/>
        <end position="18"/>
    </location>
</feature>
<dbReference type="EMBL" id="NCVQ01000010">
    <property type="protein sequence ID" value="PWZ06259.1"/>
    <property type="molecule type" value="Genomic_DNA"/>
</dbReference>
<comment type="caution">
    <text evidence="2">The sequence shown here is derived from an EMBL/GenBank/DDBJ whole genome shotgun (WGS) entry which is preliminary data.</text>
</comment>
<evidence type="ECO:0000256" key="1">
    <source>
        <dbReference type="SAM" id="MobiDB-lite"/>
    </source>
</evidence>
<evidence type="ECO:0000313" key="2">
    <source>
        <dbReference type="EMBL" id="PWZ06259.1"/>
    </source>
</evidence>